<accession>A0A2B0Y0Q9</accession>
<keyword evidence="7" id="KW-0378">Hydrolase</keyword>
<comment type="subunit">
    <text evidence="4">The methyltransferase is composed of M and S polypeptides.</text>
</comment>
<dbReference type="RefSeq" id="WP_098555848.1">
    <property type="nucleotide sequence ID" value="NZ_NUXH01000047.1"/>
</dbReference>
<evidence type="ECO:0000256" key="3">
    <source>
        <dbReference type="ARBA" id="ARBA00023125"/>
    </source>
</evidence>
<comment type="caution">
    <text evidence="7">The sequence shown here is derived from an EMBL/GenBank/DDBJ whole genome shotgun (WGS) entry which is preliminary data.</text>
</comment>
<evidence type="ECO:0000313" key="7">
    <source>
        <dbReference type="EMBL" id="PFL69916.1"/>
    </source>
</evidence>
<evidence type="ECO:0000313" key="8">
    <source>
        <dbReference type="Proteomes" id="UP000222851"/>
    </source>
</evidence>
<proteinExistence type="inferred from homology"/>
<dbReference type="CDD" id="cd17246">
    <property type="entry name" value="RMtype1_S_SonII-TRD2-CR2_like"/>
    <property type="match status" value="1"/>
</dbReference>
<organism evidence="7 8">
    <name type="scientific">Bacillus anthracis</name>
    <name type="common">anthrax bacterium</name>
    <dbReference type="NCBI Taxonomy" id="1392"/>
    <lineage>
        <taxon>Bacteria</taxon>
        <taxon>Bacillati</taxon>
        <taxon>Bacillota</taxon>
        <taxon>Bacilli</taxon>
        <taxon>Bacillales</taxon>
        <taxon>Bacillaceae</taxon>
        <taxon>Bacillus</taxon>
        <taxon>Bacillus cereus group</taxon>
    </lineage>
</organism>
<dbReference type="EMBL" id="NUXH01000047">
    <property type="protein sequence ID" value="PFL69916.1"/>
    <property type="molecule type" value="Genomic_DNA"/>
</dbReference>
<dbReference type="GO" id="GO:0003677">
    <property type="term" value="F:DNA binding"/>
    <property type="evidence" value="ECO:0007669"/>
    <property type="project" value="UniProtKB-KW"/>
</dbReference>
<dbReference type="GO" id="GO:0004519">
    <property type="term" value="F:endonuclease activity"/>
    <property type="evidence" value="ECO:0007669"/>
    <property type="project" value="UniProtKB-KW"/>
</dbReference>
<dbReference type="InterPro" id="IPR000055">
    <property type="entry name" value="Restrct_endonuc_typeI_TRD"/>
</dbReference>
<reference evidence="7 8" key="1">
    <citation type="submission" date="2017-09" db="EMBL/GenBank/DDBJ databases">
        <title>Large-scale bioinformatics analysis of Bacillus genomes uncovers conserved roles of natural products in bacterial physiology.</title>
        <authorList>
            <consortium name="Agbiome Team Llc"/>
            <person name="Bleich R.M."/>
            <person name="Grubbs K.J."/>
            <person name="Santa Maria K.C."/>
            <person name="Allen S.E."/>
            <person name="Farag S."/>
            <person name="Shank E.A."/>
            <person name="Bowers A."/>
        </authorList>
    </citation>
    <scope>NUCLEOTIDE SEQUENCE [LARGE SCALE GENOMIC DNA]</scope>
    <source>
        <strain evidence="7 8">AFS081271</strain>
    </source>
</reference>
<keyword evidence="7" id="KW-0255">Endonuclease</keyword>
<dbReference type="Pfam" id="PF01420">
    <property type="entry name" value="Methylase_S"/>
    <property type="match status" value="2"/>
</dbReference>
<dbReference type="PANTHER" id="PTHR43140:SF1">
    <property type="entry name" value="TYPE I RESTRICTION ENZYME ECOKI SPECIFICITY SUBUNIT"/>
    <property type="match status" value="1"/>
</dbReference>
<feature type="coiled-coil region" evidence="5">
    <location>
        <begin position="240"/>
        <end position="267"/>
    </location>
</feature>
<evidence type="ECO:0000256" key="1">
    <source>
        <dbReference type="ARBA" id="ARBA00010923"/>
    </source>
</evidence>
<dbReference type="InterPro" id="IPR051212">
    <property type="entry name" value="Type-I_RE_S_subunit"/>
</dbReference>
<protein>
    <submittedName>
        <fullName evidence="7">Restriction endonuclease subunit S</fullName>
    </submittedName>
</protein>
<feature type="domain" description="Type I restriction modification DNA specificity" evidence="6">
    <location>
        <begin position="82"/>
        <end position="255"/>
    </location>
</feature>
<keyword evidence="5" id="KW-0175">Coiled coil</keyword>
<keyword evidence="7" id="KW-0540">Nuclease</keyword>
<dbReference type="GO" id="GO:0009307">
    <property type="term" value="P:DNA restriction-modification system"/>
    <property type="evidence" value="ECO:0007669"/>
    <property type="project" value="UniProtKB-KW"/>
</dbReference>
<dbReference type="InterPro" id="IPR044946">
    <property type="entry name" value="Restrct_endonuc_typeI_TRD_sf"/>
</dbReference>
<dbReference type="Proteomes" id="UP000222851">
    <property type="component" value="Unassembled WGS sequence"/>
</dbReference>
<feature type="domain" description="Type I restriction modification DNA specificity" evidence="6">
    <location>
        <begin position="366"/>
        <end position="533"/>
    </location>
</feature>
<name>A0A2B0Y0Q9_BACAN</name>
<comment type="similarity">
    <text evidence="1">Belongs to the type-I restriction system S methylase family.</text>
</comment>
<evidence type="ECO:0000256" key="4">
    <source>
        <dbReference type="ARBA" id="ARBA00038652"/>
    </source>
</evidence>
<keyword evidence="2" id="KW-0680">Restriction system</keyword>
<dbReference type="AlphaFoldDB" id="A0A2B0Y0Q9"/>
<dbReference type="Gene3D" id="3.90.220.20">
    <property type="entry name" value="DNA methylase specificity domains"/>
    <property type="match status" value="2"/>
</dbReference>
<evidence type="ECO:0000256" key="2">
    <source>
        <dbReference type="ARBA" id="ARBA00022747"/>
    </source>
</evidence>
<evidence type="ECO:0000256" key="5">
    <source>
        <dbReference type="SAM" id="Coils"/>
    </source>
</evidence>
<dbReference type="PANTHER" id="PTHR43140">
    <property type="entry name" value="TYPE-1 RESTRICTION ENZYME ECOKI SPECIFICITY PROTEIN"/>
    <property type="match status" value="1"/>
</dbReference>
<gene>
    <name evidence="7" type="ORF">COJ30_12125</name>
</gene>
<evidence type="ECO:0000259" key="6">
    <source>
        <dbReference type="Pfam" id="PF01420"/>
    </source>
</evidence>
<keyword evidence="3" id="KW-0238">DNA-binding</keyword>
<dbReference type="SUPFAM" id="SSF116734">
    <property type="entry name" value="DNA methylase specificity domain"/>
    <property type="match status" value="2"/>
</dbReference>
<sequence>MEALLQNFHETIKTEDDVEQLKGLILRLAFEGNLVKQEPNDESAKVLLDRIQIEKERMIKDKIIKRTKILPITDQEKTFELPNGWEWARLSSVYDVRDGTHDTPKYVEEGIPLVTSKNISKGHLTLADVKYISKADHEAISQRSKVEKADILFAMIGSIGNPVIVDFEPNFSIKNVALFKYYSKQLSNPDFLHLFLLYAQGIMRENSSGAVQSFVSLSYLRNFIIPLPPLNEQKRIAQKIKVLFDICNKLQEEMEQQKKESSILNKSVFAKIQDYNNSSQLESLQFAIENMEHLCNTKEDINLLRNSVLSLAIQGKLVSQNTSDVLAEVLVENIRKEKEVLFKKGQIKKEKPLPPISSTEIPYKIPDSWKWIRFGEVIQLISGQHIKAEDYNDKGIGTPYLTGPSDFDGIGVKFTRWTESPKVIAKQYDLLVTVKGSGVGKMTVLDKKDAAIGRQIMAIRSILLDIEYVKILLSQFAKRLKELSVGIAIPGISREDILHLLIPLPPLEEQRRIVKRVEDLLYLADELNENIISIEKHSTSWLNTLLDDFSKENFKLVSVY</sequence>